<organism evidence="2 3">
    <name type="scientific">Allacma fusca</name>
    <dbReference type="NCBI Taxonomy" id="39272"/>
    <lineage>
        <taxon>Eukaryota</taxon>
        <taxon>Metazoa</taxon>
        <taxon>Ecdysozoa</taxon>
        <taxon>Arthropoda</taxon>
        <taxon>Hexapoda</taxon>
        <taxon>Collembola</taxon>
        <taxon>Symphypleona</taxon>
        <taxon>Sminthuridae</taxon>
        <taxon>Allacma</taxon>
    </lineage>
</organism>
<feature type="region of interest" description="Disordered" evidence="1">
    <location>
        <begin position="27"/>
        <end position="49"/>
    </location>
</feature>
<dbReference type="Pfam" id="PF02188">
    <property type="entry name" value="GoLoco"/>
    <property type="match status" value="1"/>
</dbReference>
<dbReference type="SMART" id="SM00390">
    <property type="entry name" value="GoLoco"/>
    <property type="match status" value="1"/>
</dbReference>
<dbReference type="InterPro" id="IPR003109">
    <property type="entry name" value="GoLoco_motif"/>
</dbReference>
<dbReference type="PROSITE" id="PS50877">
    <property type="entry name" value="GOLOCO"/>
    <property type="match status" value="1"/>
</dbReference>
<dbReference type="GO" id="GO:0030695">
    <property type="term" value="F:GTPase regulator activity"/>
    <property type="evidence" value="ECO:0007669"/>
    <property type="project" value="InterPro"/>
</dbReference>
<dbReference type="EMBL" id="CAJVCH010526641">
    <property type="protein sequence ID" value="CAG7822532.1"/>
    <property type="molecule type" value="Genomic_DNA"/>
</dbReference>
<dbReference type="Proteomes" id="UP000708208">
    <property type="component" value="Unassembled WGS sequence"/>
</dbReference>
<dbReference type="OrthoDB" id="286233at2759"/>
<accession>A0A8J2KYU3</accession>
<gene>
    <name evidence="2" type="ORF">AFUS01_LOCUS32799</name>
</gene>
<keyword evidence="3" id="KW-1185">Reference proteome</keyword>
<feature type="compositionally biased region" description="Polar residues" evidence="1">
    <location>
        <begin position="29"/>
        <end position="42"/>
    </location>
</feature>
<evidence type="ECO:0000256" key="1">
    <source>
        <dbReference type="SAM" id="MobiDB-lite"/>
    </source>
</evidence>
<dbReference type="AlphaFoldDB" id="A0A8J2KYU3"/>
<evidence type="ECO:0000313" key="2">
    <source>
        <dbReference type="EMBL" id="CAG7822532.1"/>
    </source>
</evidence>
<protein>
    <submittedName>
        <fullName evidence="2">Uncharacterized protein</fullName>
    </submittedName>
</protein>
<name>A0A8J2KYU3_9HEXA</name>
<evidence type="ECO:0000313" key="3">
    <source>
        <dbReference type="Proteomes" id="UP000708208"/>
    </source>
</evidence>
<reference evidence="2" key="1">
    <citation type="submission" date="2021-06" db="EMBL/GenBank/DDBJ databases">
        <authorList>
            <person name="Hodson N. C."/>
            <person name="Mongue J. A."/>
            <person name="Jaron S. K."/>
        </authorList>
    </citation>
    <scope>NUCLEOTIDE SEQUENCE</scope>
</reference>
<sequence length="99" mass="11108">MFRSNNGTYAITPLLSRKNNLDSMEALSSHRSSFDSASVSANDSRRGSAADKIMGASQDLFELLEKLQNSRLDDQRCVLPSYFTQIPLKTSRSFKKSRD</sequence>
<proteinExistence type="predicted"/>
<comment type="caution">
    <text evidence="2">The sequence shown here is derived from an EMBL/GenBank/DDBJ whole genome shotgun (WGS) entry which is preliminary data.</text>
</comment>